<dbReference type="PANTHER" id="PTHR33279:SF6">
    <property type="entry name" value="SULFUR CARRIER PROTEIN YEDF-RELATED"/>
    <property type="match status" value="1"/>
</dbReference>
<dbReference type="InterPro" id="IPR027396">
    <property type="entry name" value="DsrEFH-like"/>
</dbReference>
<evidence type="ECO:0000259" key="2">
    <source>
        <dbReference type="PROSITE" id="PS01148"/>
    </source>
</evidence>
<dbReference type="Proteomes" id="UP000252355">
    <property type="component" value="Unassembled WGS sequence"/>
</dbReference>
<evidence type="ECO:0000313" key="3">
    <source>
        <dbReference type="EMBL" id="RCK78952.1"/>
    </source>
</evidence>
<dbReference type="InterPro" id="IPR019870">
    <property type="entry name" value="Se_metab_YedF"/>
</dbReference>
<dbReference type="InterPro" id="IPR001455">
    <property type="entry name" value="TusA-like"/>
</dbReference>
<dbReference type="Pfam" id="PF02635">
    <property type="entry name" value="DsrE"/>
    <property type="match status" value="1"/>
</dbReference>
<organism evidence="3 4">
    <name type="scientific">Candidatus Ozemobacter sibiricus</name>
    <dbReference type="NCBI Taxonomy" id="2268124"/>
    <lineage>
        <taxon>Bacteria</taxon>
        <taxon>Candidatus Ozemobacteria</taxon>
        <taxon>Candidatus Ozemobacterales</taxon>
        <taxon>Candidatus Ozemobacteraceae</taxon>
        <taxon>Candidatus Ozemobacter</taxon>
    </lineage>
</organism>
<dbReference type="Gene3D" id="3.30.110.40">
    <property type="entry name" value="TusA-like domain"/>
    <property type="match status" value="1"/>
</dbReference>
<proteinExistence type="inferred from homology"/>
<comment type="similarity">
    <text evidence="1">Belongs to the sulfur carrier protein TusA family.</text>
</comment>
<gene>
    <name evidence="3" type="ORF">OZSIB_0503</name>
</gene>
<dbReference type="EMBL" id="QOQW01000017">
    <property type="protein sequence ID" value="RCK78952.1"/>
    <property type="molecule type" value="Genomic_DNA"/>
</dbReference>
<evidence type="ECO:0000256" key="1">
    <source>
        <dbReference type="ARBA" id="ARBA00008984"/>
    </source>
</evidence>
<name>A0A367ZNJ6_9BACT</name>
<reference evidence="3 4" key="1">
    <citation type="submission" date="2018-05" db="EMBL/GenBank/DDBJ databases">
        <title>A metagenomic window into the 2 km-deep terrestrial subsurface aquifer revealed taxonomically and functionally diverse microbial community comprising novel uncultured bacterial lineages.</title>
        <authorList>
            <person name="Kadnikov V.V."/>
            <person name="Mardanov A.V."/>
            <person name="Beletsky A.V."/>
            <person name="Banks D."/>
            <person name="Pimenov N.V."/>
            <person name="Frank Y.A."/>
            <person name="Karnachuk O.V."/>
            <person name="Ravin N.V."/>
        </authorList>
    </citation>
    <scope>NUCLEOTIDE SEQUENCE [LARGE SCALE GENOMIC DNA]</scope>
    <source>
        <strain evidence="3">BY5</strain>
    </source>
</reference>
<sequence length="252" mass="25933">MTGGRRSGMPDADLPGSEDENAMAVKTIDARGMLCPRPLILVKKALEEMAVGEPLEVLLDNATACDNVRRFLQDHGSRPEEAQAGGVFTLRAVKTAPTVPERPAEAWCAPVAGSVAGPAAGAAAGPTAGLAGAPAGAPAGARPPVVVINREGMGTGSEELGRLLIQACCNTLKELQPLPAAIVFYNAGVKLACEGSPVLPALRDLETRGVKLLVCGTCLDFFELKAKRQVGTVSNMYDILQTLAGAGAVINP</sequence>
<dbReference type="SUPFAM" id="SSF64307">
    <property type="entry name" value="SirA-like"/>
    <property type="match status" value="1"/>
</dbReference>
<dbReference type="SUPFAM" id="SSF75169">
    <property type="entry name" value="DsrEFH-like"/>
    <property type="match status" value="1"/>
</dbReference>
<dbReference type="AlphaFoldDB" id="A0A367ZNJ6"/>
<dbReference type="PROSITE" id="PS01148">
    <property type="entry name" value="UPF0033"/>
    <property type="match status" value="1"/>
</dbReference>
<feature type="domain" description="UPF0033" evidence="2">
    <location>
        <begin position="28"/>
        <end position="52"/>
    </location>
</feature>
<protein>
    <recommendedName>
        <fullName evidence="2">UPF0033 domain-containing protein</fullName>
    </recommendedName>
</protein>
<dbReference type="Pfam" id="PF01206">
    <property type="entry name" value="TusA"/>
    <property type="match status" value="1"/>
</dbReference>
<evidence type="ECO:0000313" key="4">
    <source>
        <dbReference type="Proteomes" id="UP000252355"/>
    </source>
</evidence>
<dbReference type="InterPro" id="IPR036868">
    <property type="entry name" value="TusA-like_sf"/>
</dbReference>
<dbReference type="PANTHER" id="PTHR33279">
    <property type="entry name" value="SULFUR CARRIER PROTEIN YEDF-RELATED"/>
    <property type="match status" value="1"/>
</dbReference>
<comment type="caution">
    <text evidence="3">The sequence shown here is derived from an EMBL/GenBank/DDBJ whole genome shotgun (WGS) entry which is preliminary data.</text>
</comment>
<dbReference type="InterPro" id="IPR003787">
    <property type="entry name" value="Sulphur_relay_DsrE/F-like"/>
</dbReference>
<dbReference type="NCBIfam" id="TIGR03527">
    <property type="entry name" value="selenium_YedF"/>
    <property type="match status" value="1"/>
</dbReference>
<accession>A0A367ZNJ6</accession>